<evidence type="ECO:0000313" key="3">
    <source>
        <dbReference type="Proteomes" id="UP000237889"/>
    </source>
</evidence>
<feature type="transmembrane region" description="Helical" evidence="1">
    <location>
        <begin position="30"/>
        <end position="51"/>
    </location>
</feature>
<gene>
    <name evidence="2" type="ORF">C6569_07225</name>
</gene>
<evidence type="ECO:0000256" key="1">
    <source>
        <dbReference type="SAM" id="Phobius"/>
    </source>
</evidence>
<evidence type="ECO:0000313" key="2">
    <source>
        <dbReference type="EMBL" id="AVO44869.1"/>
    </source>
</evidence>
<dbReference type="AlphaFoldDB" id="A0A2S0N9L5"/>
<keyword evidence="1" id="KW-1133">Transmembrane helix</keyword>
<reference evidence="2 3" key="1">
    <citation type="submission" date="2018-03" db="EMBL/GenBank/DDBJ databases">
        <title>Genome sequencing of Phreatobacter sp.</title>
        <authorList>
            <person name="Kim S.-J."/>
            <person name="Heo J."/>
            <person name="Kwon S.-W."/>
        </authorList>
    </citation>
    <scope>NUCLEOTIDE SEQUENCE [LARGE SCALE GENOMIC DNA]</scope>
    <source>
        <strain evidence="2 3">S-12</strain>
    </source>
</reference>
<proteinExistence type="predicted"/>
<keyword evidence="3" id="KW-1185">Reference proteome</keyword>
<organism evidence="2 3">
    <name type="scientific">Phreatobacter cathodiphilus</name>
    <dbReference type="NCBI Taxonomy" id="1868589"/>
    <lineage>
        <taxon>Bacteria</taxon>
        <taxon>Pseudomonadati</taxon>
        <taxon>Pseudomonadota</taxon>
        <taxon>Alphaproteobacteria</taxon>
        <taxon>Hyphomicrobiales</taxon>
        <taxon>Phreatobacteraceae</taxon>
        <taxon>Phreatobacter</taxon>
    </lineage>
</organism>
<dbReference type="Proteomes" id="UP000237889">
    <property type="component" value="Chromosome"/>
</dbReference>
<keyword evidence="1" id="KW-0812">Transmembrane</keyword>
<keyword evidence="1" id="KW-0472">Membrane</keyword>
<protein>
    <recommendedName>
        <fullName evidence="4">DUF1453 domain-containing protein</fullName>
    </recommendedName>
</protein>
<name>A0A2S0N9L5_9HYPH</name>
<dbReference type="EMBL" id="CP027668">
    <property type="protein sequence ID" value="AVO44869.1"/>
    <property type="molecule type" value="Genomic_DNA"/>
</dbReference>
<dbReference type="OrthoDB" id="7862453at2"/>
<feature type="transmembrane region" description="Helical" evidence="1">
    <location>
        <begin position="6"/>
        <end position="23"/>
    </location>
</feature>
<feature type="transmembrane region" description="Helical" evidence="1">
    <location>
        <begin position="57"/>
        <end position="77"/>
    </location>
</feature>
<dbReference type="KEGG" id="phr:C6569_07225"/>
<dbReference type="RefSeq" id="WP_106748210.1">
    <property type="nucleotide sequence ID" value="NZ_CP027668.1"/>
</dbReference>
<feature type="transmembrane region" description="Helical" evidence="1">
    <location>
        <begin position="125"/>
        <end position="148"/>
    </location>
</feature>
<sequence>MPILTAVPLWVWPLFAALVLLGLKSRQERSLPMAVVFLLPAVGLVTVPTLVALPHAGFALGAHALAYAAGAAAGYRLQGRWILAKGGGRVRLAGESLTLAGMMTLFSAKFVHGAMTAVAPAAVSGLVYVVAFAAVTGLAAGLFGGRALRTIIAPAMA</sequence>
<feature type="transmembrane region" description="Helical" evidence="1">
    <location>
        <begin position="97"/>
        <end position="119"/>
    </location>
</feature>
<accession>A0A2S0N9L5</accession>
<evidence type="ECO:0008006" key="4">
    <source>
        <dbReference type="Google" id="ProtNLM"/>
    </source>
</evidence>